<dbReference type="EMBL" id="JACAZE010000006">
    <property type="protein sequence ID" value="KAF7313896.1"/>
    <property type="molecule type" value="Genomic_DNA"/>
</dbReference>
<accession>A0A8H6TAJ6</accession>
<evidence type="ECO:0000313" key="3">
    <source>
        <dbReference type="Proteomes" id="UP000613580"/>
    </source>
</evidence>
<organism evidence="2 3">
    <name type="scientific">Mycena chlorophos</name>
    <name type="common">Agaric fungus</name>
    <name type="synonym">Agaricus chlorophos</name>
    <dbReference type="NCBI Taxonomy" id="658473"/>
    <lineage>
        <taxon>Eukaryota</taxon>
        <taxon>Fungi</taxon>
        <taxon>Dikarya</taxon>
        <taxon>Basidiomycota</taxon>
        <taxon>Agaricomycotina</taxon>
        <taxon>Agaricomycetes</taxon>
        <taxon>Agaricomycetidae</taxon>
        <taxon>Agaricales</taxon>
        <taxon>Marasmiineae</taxon>
        <taxon>Mycenaceae</taxon>
        <taxon>Mycena</taxon>
    </lineage>
</organism>
<feature type="region of interest" description="Disordered" evidence="1">
    <location>
        <begin position="1"/>
        <end position="77"/>
    </location>
</feature>
<comment type="caution">
    <text evidence="2">The sequence shown here is derived from an EMBL/GenBank/DDBJ whole genome shotgun (WGS) entry which is preliminary data.</text>
</comment>
<dbReference type="AlphaFoldDB" id="A0A8H6TAJ6"/>
<sequence length="128" mass="14466">MPDDDDAIPNAQRRPFSHPSPSDRFPSSHTQARLSIVSIEPPTTSIRTPRRNYRHATNHTRRDLPAHAVDAEPESAESQDYFEHVSADLQAPVPARTLRDRASSMAAPMYMATRTEWARLQNHATPTR</sequence>
<reference evidence="2" key="1">
    <citation type="submission" date="2020-05" db="EMBL/GenBank/DDBJ databases">
        <title>Mycena genomes resolve the evolution of fungal bioluminescence.</title>
        <authorList>
            <person name="Tsai I.J."/>
        </authorList>
    </citation>
    <scope>NUCLEOTIDE SEQUENCE</scope>
    <source>
        <strain evidence="2">110903Hualien_Pintung</strain>
    </source>
</reference>
<protein>
    <submittedName>
        <fullName evidence="2">Uncharacterized protein</fullName>
    </submittedName>
</protein>
<evidence type="ECO:0000256" key="1">
    <source>
        <dbReference type="SAM" id="MobiDB-lite"/>
    </source>
</evidence>
<evidence type="ECO:0000313" key="2">
    <source>
        <dbReference type="EMBL" id="KAF7313896.1"/>
    </source>
</evidence>
<dbReference type="Proteomes" id="UP000613580">
    <property type="component" value="Unassembled WGS sequence"/>
</dbReference>
<gene>
    <name evidence="2" type="ORF">HMN09_00547600</name>
</gene>
<feature type="compositionally biased region" description="Basic residues" evidence="1">
    <location>
        <begin position="48"/>
        <end position="59"/>
    </location>
</feature>
<keyword evidence="3" id="KW-1185">Reference proteome</keyword>
<proteinExistence type="predicted"/>
<name>A0A8H6TAJ6_MYCCL</name>